<proteinExistence type="predicted"/>
<evidence type="ECO:0000256" key="1">
    <source>
        <dbReference type="SAM" id="SignalP"/>
    </source>
</evidence>
<dbReference type="RefSeq" id="WP_184331313.1">
    <property type="nucleotide sequence ID" value="NZ_JACHHZ010000002.1"/>
</dbReference>
<feature type="signal peptide" evidence="1">
    <location>
        <begin position="1"/>
        <end position="17"/>
    </location>
</feature>
<comment type="caution">
    <text evidence="2">The sequence shown here is derived from an EMBL/GenBank/DDBJ whole genome shotgun (WGS) entry which is preliminary data.</text>
</comment>
<dbReference type="Proteomes" id="UP000588068">
    <property type="component" value="Unassembled WGS sequence"/>
</dbReference>
<evidence type="ECO:0000313" key="2">
    <source>
        <dbReference type="EMBL" id="MBB6093195.1"/>
    </source>
</evidence>
<dbReference type="EMBL" id="JACHHZ010000002">
    <property type="protein sequence ID" value="MBB6093195.1"/>
    <property type="molecule type" value="Genomic_DNA"/>
</dbReference>
<organism evidence="2 3">
    <name type="scientific">Povalibacter uvarum</name>
    <dbReference type="NCBI Taxonomy" id="732238"/>
    <lineage>
        <taxon>Bacteria</taxon>
        <taxon>Pseudomonadati</taxon>
        <taxon>Pseudomonadota</taxon>
        <taxon>Gammaproteobacteria</taxon>
        <taxon>Steroidobacterales</taxon>
        <taxon>Steroidobacteraceae</taxon>
        <taxon>Povalibacter</taxon>
    </lineage>
</organism>
<evidence type="ECO:0000313" key="3">
    <source>
        <dbReference type="Proteomes" id="UP000588068"/>
    </source>
</evidence>
<accession>A0A841HML2</accession>
<dbReference type="AlphaFoldDB" id="A0A841HML2"/>
<feature type="chain" id="PRO_5032653345" evidence="1">
    <location>
        <begin position="18"/>
        <end position="121"/>
    </location>
</feature>
<reference evidence="2 3" key="1">
    <citation type="submission" date="2020-08" db="EMBL/GenBank/DDBJ databases">
        <title>Genomic Encyclopedia of Type Strains, Phase IV (KMG-IV): sequencing the most valuable type-strain genomes for metagenomic binning, comparative biology and taxonomic classification.</title>
        <authorList>
            <person name="Goeker M."/>
        </authorList>
    </citation>
    <scope>NUCLEOTIDE SEQUENCE [LARGE SCALE GENOMIC DNA]</scope>
    <source>
        <strain evidence="2 3">DSM 26723</strain>
    </source>
</reference>
<protein>
    <submittedName>
        <fullName evidence="2">Uncharacterized protein</fullName>
    </submittedName>
</protein>
<gene>
    <name evidence="2" type="ORF">HNQ60_002073</name>
</gene>
<keyword evidence="3" id="KW-1185">Reference proteome</keyword>
<keyword evidence="1" id="KW-0732">Signal</keyword>
<name>A0A841HML2_9GAMM</name>
<sequence>MKRIAAIGAALIVTACAQSPSKADAPAVIVEASAQSRAELLSTVQKALGVSSITLADDALTQSSTLFVERASDAGGRPLDGRNLGRPERFDLIKSADHCVLIYERTGERHELTSTRCHPTG</sequence>
<dbReference type="PROSITE" id="PS51257">
    <property type="entry name" value="PROKAR_LIPOPROTEIN"/>
    <property type="match status" value="1"/>
</dbReference>